<protein>
    <submittedName>
        <fullName evidence="2">Uncharacterized protein</fullName>
    </submittedName>
</protein>
<feature type="region of interest" description="Disordered" evidence="1">
    <location>
        <begin position="134"/>
        <end position="155"/>
    </location>
</feature>
<dbReference type="PANTHER" id="PTHR35186">
    <property type="entry name" value="ANK_REP_REGION DOMAIN-CONTAINING PROTEIN"/>
    <property type="match status" value="1"/>
</dbReference>
<dbReference type="AlphaFoldDB" id="A0A6A5X452"/>
<name>A0A6A5X452_9PLEO</name>
<proteinExistence type="predicted"/>
<sequence>MSGLEIAGVLLGTFPLIISGLEHYRDVAKVAGFWWATRKRYLKCRDDVRYHEIMYRRNLKELLMPIVNDSKEIELLISDPGGNGWKEKSLQGDLEVRLDESYPLYLNTITLMNETADDLRNELSFDKDTVQAKLSSGTDAKKQPTSRPSKSASMKSTLDYQKFKIKFSLGESVRDEMLDQLKECNERLEKLLSTSDKVSSLSTIPTNSKRSSSLESALRKAWKKSDLLFKALHEAWQCSCQQYHYANLRLEHRTVSEICFDVIL</sequence>
<evidence type="ECO:0000256" key="1">
    <source>
        <dbReference type="SAM" id="MobiDB-lite"/>
    </source>
</evidence>
<dbReference type="EMBL" id="ML977556">
    <property type="protein sequence ID" value="KAF2007647.1"/>
    <property type="molecule type" value="Genomic_DNA"/>
</dbReference>
<feature type="non-terminal residue" evidence="2">
    <location>
        <position position="264"/>
    </location>
</feature>
<organism evidence="2 3">
    <name type="scientific">Amniculicola lignicola CBS 123094</name>
    <dbReference type="NCBI Taxonomy" id="1392246"/>
    <lineage>
        <taxon>Eukaryota</taxon>
        <taxon>Fungi</taxon>
        <taxon>Dikarya</taxon>
        <taxon>Ascomycota</taxon>
        <taxon>Pezizomycotina</taxon>
        <taxon>Dothideomycetes</taxon>
        <taxon>Pleosporomycetidae</taxon>
        <taxon>Pleosporales</taxon>
        <taxon>Amniculicolaceae</taxon>
        <taxon>Amniculicola</taxon>
    </lineage>
</organism>
<gene>
    <name evidence="2" type="ORF">P154DRAFT_376872</name>
</gene>
<evidence type="ECO:0000313" key="3">
    <source>
        <dbReference type="Proteomes" id="UP000799779"/>
    </source>
</evidence>
<dbReference type="Proteomes" id="UP000799779">
    <property type="component" value="Unassembled WGS sequence"/>
</dbReference>
<dbReference type="OrthoDB" id="3565018at2759"/>
<evidence type="ECO:0000313" key="2">
    <source>
        <dbReference type="EMBL" id="KAF2007647.1"/>
    </source>
</evidence>
<keyword evidence="3" id="KW-1185">Reference proteome</keyword>
<reference evidence="2" key="1">
    <citation type="journal article" date="2020" name="Stud. Mycol.">
        <title>101 Dothideomycetes genomes: a test case for predicting lifestyles and emergence of pathogens.</title>
        <authorList>
            <person name="Haridas S."/>
            <person name="Albert R."/>
            <person name="Binder M."/>
            <person name="Bloem J."/>
            <person name="Labutti K."/>
            <person name="Salamov A."/>
            <person name="Andreopoulos B."/>
            <person name="Baker S."/>
            <person name="Barry K."/>
            <person name="Bills G."/>
            <person name="Bluhm B."/>
            <person name="Cannon C."/>
            <person name="Castanera R."/>
            <person name="Culley D."/>
            <person name="Daum C."/>
            <person name="Ezra D."/>
            <person name="Gonzalez J."/>
            <person name="Henrissat B."/>
            <person name="Kuo A."/>
            <person name="Liang C."/>
            <person name="Lipzen A."/>
            <person name="Lutzoni F."/>
            <person name="Magnuson J."/>
            <person name="Mondo S."/>
            <person name="Nolan M."/>
            <person name="Ohm R."/>
            <person name="Pangilinan J."/>
            <person name="Park H.-J."/>
            <person name="Ramirez L."/>
            <person name="Alfaro M."/>
            <person name="Sun H."/>
            <person name="Tritt A."/>
            <person name="Yoshinaga Y."/>
            <person name="Zwiers L.-H."/>
            <person name="Turgeon B."/>
            <person name="Goodwin S."/>
            <person name="Spatafora J."/>
            <person name="Crous P."/>
            <person name="Grigoriev I."/>
        </authorList>
    </citation>
    <scope>NUCLEOTIDE SEQUENCE</scope>
    <source>
        <strain evidence="2">CBS 123094</strain>
    </source>
</reference>
<dbReference type="PANTHER" id="PTHR35186:SF4">
    <property type="entry name" value="PRION-INHIBITION AND PROPAGATION HELO DOMAIN-CONTAINING PROTEIN"/>
    <property type="match status" value="1"/>
</dbReference>
<accession>A0A6A5X452</accession>